<proteinExistence type="predicted"/>
<keyword evidence="2" id="KW-1185">Reference proteome</keyword>
<organism evidence="1 2">
    <name type="scientific">Paramagnetospirillum magneticum (strain ATCC 700264 / AMB-1)</name>
    <name type="common">Magnetospirillum magneticum</name>
    <dbReference type="NCBI Taxonomy" id="342108"/>
    <lineage>
        <taxon>Bacteria</taxon>
        <taxon>Pseudomonadati</taxon>
        <taxon>Pseudomonadota</taxon>
        <taxon>Alphaproteobacteria</taxon>
        <taxon>Rhodospirillales</taxon>
        <taxon>Magnetospirillaceae</taxon>
        <taxon>Paramagnetospirillum</taxon>
    </lineage>
</organism>
<dbReference type="InterPro" id="IPR029063">
    <property type="entry name" value="SAM-dependent_MTases_sf"/>
</dbReference>
<gene>
    <name evidence="1" type="ordered locus">amb0050</name>
</gene>
<dbReference type="SUPFAM" id="SSF53335">
    <property type="entry name" value="S-adenosyl-L-methionine-dependent methyltransferases"/>
    <property type="match status" value="1"/>
</dbReference>
<dbReference type="EMBL" id="AP007255">
    <property type="protein sequence ID" value="BAE48854.1"/>
    <property type="molecule type" value="Genomic_DNA"/>
</dbReference>
<dbReference type="RefSeq" id="WP_011382497.1">
    <property type="nucleotide sequence ID" value="NC_007626.1"/>
</dbReference>
<reference evidence="1 2" key="1">
    <citation type="journal article" date="2005" name="DNA Res.">
        <title>Complete genome sequence of the facultative anaerobic magnetotactic bacterium Magnetospirillum sp. strain AMB-1.</title>
        <authorList>
            <person name="Matsunaga T."/>
            <person name="Okamura Y."/>
            <person name="Fukuda Y."/>
            <person name="Wahyudi A.T."/>
            <person name="Murase Y."/>
            <person name="Takeyama H."/>
        </authorList>
    </citation>
    <scope>NUCLEOTIDE SEQUENCE [LARGE SCALE GENOMIC DNA]</scope>
    <source>
        <strain evidence="2">ATCC 700264 / AMB-1</strain>
    </source>
</reference>
<dbReference type="STRING" id="342108.amb0050"/>
<dbReference type="InterPro" id="IPR027612">
    <property type="entry name" value="Put_MTase_LIC12133"/>
</dbReference>
<protein>
    <recommendedName>
        <fullName evidence="3">SAM-dependent methyltransferase</fullName>
    </recommendedName>
</protein>
<dbReference type="KEGG" id="mag:amb0050"/>
<dbReference type="NCBIfam" id="TIGR04325">
    <property type="entry name" value="MTase_LIC12133"/>
    <property type="match status" value="1"/>
</dbReference>
<dbReference type="Gene3D" id="3.40.50.150">
    <property type="entry name" value="Vaccinia Virus protein VP39"/>
    <property type="match status" value="1"/>
</dbReference>
<evidence type="ECO:0008006" key="3">
    <source>
        <dbReference type="Google" id="ProtNLM"/>
    </source>
</evidence>
<dbReference type="OrthoDB" id="118271at2"/>
<dbReference type="Proteomes" id="UP000007058">
    <property type="component" value="Chromosome"/>
</dbReference>
<dbReference type="AlphaFoldDB" id="Q2WBC1"/>
<sequence>MADFNIWEGVYESFAQAEAHVVEPNRGAWLTRLEDRTRDMVHSHRTGTLAPWGQYCLPAVLAPLYATRDRLRVLDFGGGTGTTYLEVANALFGPDGRGNLDYIVVDAPDVCDIGRRQLGDAVRFLSSLDDVAGEFDLVHMGSVMQYLGDGWRDLLARLCAMASPFILFSDLVAGPIRSFVTLQTFYGGSQASRFYNLGEIEGAMSCQGFAKVMDVPYRGSYLGKASPIPMDNLPAENRLTDSRHALFMRRGGPKSAP</sequence>
<evidence type="ECO:0000313" key="2">
    <source>
        <dbReference type="Proteomes" id="UP000007058"/>
    </source>
</evidence>
<dbReference type="HOGENOM" id="CLU_1080972_0_0_5"/>
<name>Q2WBC1_PARM1</name>
<dbReference type="Pfam" id="PF13489">
    <property type="entry name" value="Methyltransf_23"/>
    <property type="match status" value="1"/>
</dbReference>
<evidence type="ECO:0000313" key="1">
    <source>
        <dbReference type="EMBL" id="BAE48854.1"/>
    </source>
</evidence>
<accession>Q2WBC1</accession>